<gene>
    <name evidence="2" type="ORF">Anapl_06441</name>
</gene>
<evidence type="ECO:0000313" key="2">
    <source>
        <dbReference type="EMBL" id="EOB08415.1"/>
    </source>
</evidence>
<sequence>MLVLRHLGRVDVQAYVLSTDWFCQHCNLEALPLGLGSSASLCRHNPELHWLKVGERKRERAKAGETRQCADSAGHISHLQPGSKHWGLSAQHSWSLGAVVAEIVAENYEASGGRGEAETEAWKKENTQAGREEGALSFSKDLDDFQDWEFEFGCMSWLDSKNVPCAWSREVYVSFSPVGSKHLWDTGGLQTVLQETVGTPHPTCAMHRRPAGKRNKPNPRRHEGMSPHLVMHCVMRCQSLAVEEGADRRAVLAASSSVALTAARNLAQSLRNPGSRSAPEAWYPSDPADTSSTKEVFGTGHSL</sequence>
<dbReference type="EMBL" id="KB742448">
    <property type="protein sequence ID" value="EOB08415.1"/>
    <property type="molecule type" value="Genomic_DNA"/>
</dbReference>
<feature type="region of interest" description="Disordered" evidence="1">
    <location>
        <begin position="269"/>
        <end position="303"/>
    </location>
</feature>
<keyword evidence="3" id="KW-1185">Reference proteome</keyword>
<name>R0M2W0_ANAPL</name>
<feature type="region of interest" description="Disordered" evidence="1">
    <location>
        <begin position="200"/>
        <end position="222"/>
    </location>
</feature>
<dbReference type="Proteomes" id="UP000296049">
    <property type="component" value="Unassembled WGS sequence"/>
</dbReference>
<proteinExistence type="predicted"/>
<protein>
    <submittedName>
        <fullName evidence="2">Uncharacterized protein</fullName>
    </submittedName>
</protein>
<reference evidence="3" key="1">
    <citation type="journal article" date="2013" name="Nat. Genet.">
        <title>The duck genome and transcriptome provide insight into an avian influenza virus reservoir species.</title>
        <authorList>
            <person name="Huang Y."/>
            <person name="Li Y."/>
            <person name="Burt D.W."/>
            <person name="Chen H."/>
            <person name="Zhang Y."/>
            <person name="Qian W."/>
            <person name="Kim H."/>
            <person name="Gan S."/>
            <person name="Zhao Y."/>
            <person name="Li J."/>
            <person name="Yi K."/>
            <person name="Feng H."/>
            <person name="Zhu P."/>
            <person name="Li B."/>
            <person name="Liu Q."/>
            <person name="Fairley S."/>
            <person name="Magor K.E."/>
            <person name="Du Z."/>
            <person name="Hu X."/>
            <person name="Goodman L."/>
            <person name="Tafer H."/>
            <person name="Vignal A."/>
            <person name="Lee T."/>
            <person name="Kim K.W."/>
            <person name="Sheng Z."/>
            <person name="An Y."/>
            <person name="Searle S."/>
            <person name="Herrero J."/>
            <person name="Groenen M.A."/>
            <person name="Crooijmans R.P."/>
            <person name="Faraut T."/>
            <person name="Cai Q."/>
            <person name="Webster R.G."/>
            <person name="Aldridge J.R."/>
            <person name="Warren W.C."/>
            <person name="Bartschat S."/>
            <person name="Kehr S."/>
            <person name="Marz M."/>
            <person name="Stadler P.F."/>
            <person name="Smith J."/>
            <person name="Kraus R.H."/>
            <person name="Zhao Y."/>
            <person name="Ren L."/>
            <person name="Fei J."/>
            <person name="Morisson M."/>
            <person name="Kaiser P."/>
            <person name="Griffin D.K."/>
            <person name="Rao M."/>
            <person name="Pitel F."/>
            <person name="Wang J."/>
            <person name="Li N."/>
        </authorList>
    </citation>
    <scope>NUCLEOTIDE SEQUENCE [LARGE SCALE GENOMIC DNA]</scope>
</reference>
<evidence type="ECO:0000313" key="3">
    <source>
        <dbReference type="Proteomes" id="UP000296049"/>
    </source>
</evidence>
<accession>R0M2W0</accession>
<feature type="compositionally biased region" description="Basic residues" evidence="1">
    <location>
        <begin position="206"/>
        <end position="219"/>
    </location>
</feature>
<dbReference type="AlphaFoldDB" id="R0M2W0"/>
<evidence type="ECO:0000256" key="1">
    <source>
        <dbReference type="SAM" id="MobiDB-lite"/>
    </source>
</evidence>
<organism evidence="2 3">
    <name type="scientific">Anas platyrhynchos</name>
    <name type="common">Mallard</name>
    <name type="synonym">Anas boschas</name>
    <dbReference type="NCBI Taxonomy" id="8839"/>
    <lineage>
        <taxon>Eukaryota</taxon>
        <taxon>Metazoa</taxon>
        <taxon>Chordata</taxon>
        <taxon>Craniata</taxon>
        <taxon>Vertebrata</taxon>
        <taxon>Euteleostomi</taxon>
        <taxon>Archelosauria</taxon>
        <taxon>Archosauria</taxon>
        <taxon>Dinosauria</taxon>
        <taxon>Saurischia</taxon>
        <taxon>Theropoda</taxon>
        <taxon>Coelurosauria</taxon>
        <taxon>Aves</taxon>
        <taxon>Neognathae</taxon>
        <taxon>Galloanserae</taxon>
        <taxon>Anseriformes</taxon>
        <taxon>Anatidae</taxon>
        <taxon>Anatinae</taxon>
        <taxon>Anas</taxon>
    </lineage>
</organism>